<dbReference type="Gene3D" id="1.25.40.10">
    <property type="entry name" value="Tetratricopeptide repeat domain"/>
    <property type="match status" value="3"/>
</dbReference>
<dbReference type="PANTHER" id="PTHR44554:SF1">
    <property type="entry name" value="LRP2-BINDING PROTEIN"/>
    <property type="match status" value="1"/>
</dbReference>
<evidence type="ECO:0000313" key="7">
    <source>
        <dbReference type="EMBL" id="CAH3015011.1"/>
    </source>
</evidence>
<comment type="function">
    <text evidence="5">May act as an adapter that regulates LRP2 function.</text>
</comment>
<comment type="caution">
    <text evidence="7">The sequence shown here is derived from an EMBL/GenBank/DDBJ whole genome shotgun (WGS) entry which is preliminary data.</text>
</comment>
<accession>A0ABN8LLZ4</accession>
<dbReference type="SUPFAM" id="SSF81901">
    <property type="entry name" value="HCP-like"/>
    <property type="match status" value="1"/>
</dbReference>
<organism evidence="7 8">
    <name type="scientific">Porites evermanni</name>
    <dbReference type="NCBI Taxonomy" id="104178"/>
    <lineage>
        <taxon>Eukaryota</taxon>
        <taxon>Metazoa</taxon>
        <taxon>Cnidaria</taxon>
        <taxon>Anthozoa</taxon>
        <taxon>Hexacorallia</taxon>
        <taxon>Scleractinia</taxon>
        <taxon>Fungiina</taxon>
        <taxon>Poritidae</taxon>
        <taxon>Porites</taxon>
    </lineage>
</organism>
<protein>
    <recommendedName>
        <fullName evidence="6">LRP2-binding protein</fullName>
    </recommendedName>
</protein>
<evidence type="ECO:0000256" key="1">
    <source>
        <dbReference type="ARBA" id="ARBA00004496"/>
    </source>
</evidence>
<comment type="subcellular location">
    <subcellularLocation>
        <location evidence="1">Cytoplasm</location>
    </subcellularLocation>
</comment>
<dbReference type="SMART" id="SM00671">
    <property type="entry name" value="SEL1"/>
    <property type="match status" value="6"/>
</dbReference>
<dbReference type="Proteomes" id="UP001159427">
    <property type="component" value="Unassembled WGS sequence"/>
</dbReference>
<dbReference type="PANTHER" id="PTHR44554">
    <property type="entry name" value="LRP2-BINDING PROTEIN"/>
    <property type="match status" value="1"/>
</dbReference>
<sequence length="364" mass="40961">MVTSIAQLQFKMADEERLERRPFSCPVQPLTDRKLSAEKLPNLRPFSMGAVEEDDEGEMSEELLEEILIKRASGGDNLAKFQLGQFYFEREIYDKALIAFERIKGKDFQAKYQLGVMYYDGIGTKSYPEKGFQLLKEVAESTNPDATHLIPFAQYNVGRAYYEGFGVKQSDEEAERWFLAAAQDGDPNGSIRAQTVLGLFYSRPGEDSFDLDKAYFWHQEATGNGSLESQGALGVMFEYGIGVRPDRQAAFKCLKEAAARGNVYAQGNLAVLYFRRKLLNKAADVAKSVGEQDDVEGLALETDCLPQYVAKGIALGCFVYGRCLHHGLGVERDREQARYWYSRAGSFDLDVVARLQDEMTYGYI</sequence>
<evidence type="ECO:0000256" key="6">
    <source>
        <dbReference type="ARBA" id="ARBA00039954"/>
    </source>
</evidence>
<dbReference type="InterPro" id="IPR011990">
    <property type="entry name" value="TPR-like_helical_dom_sf"/>
</dbReference>
<evidence type="ECO:0000256" key="2">
    <source>
        <dbReference type="ARBA" id="ARBA00022490"/>
    </source>
</evidence>
<proteinExistence type="predicted"/>
<dbReference type="InterPro" id="IPR006597">
    <property type="entry name" value="Sel1-like"/>
</dbReference>
<name>A0ABN8LLZ4_9CNID</name>
<dbReference type="InterPro" id="IPR052323">
    <property type="entry name" value="LRP2-binding"/>
</dbReference>
<dbReference type="EMBL" id="CALNXI010000017">
    <property type="protein sequence ID" value="CAH3015011.1"/>
    <property type="molecule type" value="Genomic_DNA"/>
</dbReference>
<keyword evidence="4" id="KW-0802">TPR repeat</keyword>
<keyword evidence="2" id="KW-0963">Cytoplasm</keyword>
<evidence type="ECO:0000256" key="3">
    <source>
        <dbReference type="ARBA" id="ARBA00022737"/>
    </source>
</evidence>
<keyword evidence="3" id="KW-0677">Repeat</keyword>
<evidence type="ECO:0000313" key="8">
    <source>
        <dbReference type="Proteomes" id="UP001159427"/>
    </source>
</evidence>
<evidence type="ECO:0000256" key="4">
    <source>
        <dbReference type="ARBA" id="ARBA00022803"/>
    </source>
</evidence>
<reference evidence="7 8" key="1">
    <citation type="submission" date="2022-05" db="EMBL/GenBank/DDBJ databases">
        <authorList>
            <consortium name="Genoscope - CEA"/>
            <person name="William W."/>
        </authorList>
    </citation>
    <scope>NUCLEOTIDE SEQUENCE [LARGE SCALE GENOMIC DNA]</scope>
</reference>
<dbReference type="Pfam" id="PF08238">
    <property type="entry name" value="Sel1"/>
    <property type="match status" value="5"/>
</dbReference>
<evidence type="ECO:0000256" key="5">
    <source>
        <dbReference type="ARBA" id="ARBA00037614"/>
    </source>
</evidence>
<gene>
    <name evidence="7" type="ORF">PEVE_00010008</name>
</gene>
<keyword evidence="8" id="KW-1185">Reference proteome</keyword>